<reference evidence="1" key="1">
    <citation type="submission" date="2018-06" db="EMBL/GenBank/DDBJ databases">
        <title>Draft genome sequence of Methanothermobacter thermautotrophicus Strain WHS, a thermophilic, hydrogenotrophic methanogen isolated from Washburn Hot Springs in Yellowstone National Park, USA.</title>
        <authorList>
            <person name="Mckay L.J."/>
            <person name="Klingelsmith K."/>
            <person name="Inskeep W.P."/>
            <person name="Fields M.W."/>
        </authorList>
    </citation>
    <scope>NUCLEOTIDE SEQUENCE</scope>
    <source>
        <strain evidence="1">WHS</strain>
    </source>
</reference>
<sequence>MKELKIIGTAHVSSKSIEEVRRTILEMEPDVVAVELDAERYRRLMDEKFGVQRDEPSLWEALRHGNPGVILAGWVLTYFQRKVGEDLGVKPGSEMLAAIEAAHDVGAGLALIDRDIGLTMQRAIKSMGRIEKLRFFAGIIRSFLWKDDPKEIEDLKSDDTLLEVMEEFKKISPAAYRVLVEERDAFMAHRLLSIEEDRVVAVVGAGHRKGIEEYLQEPEKLPPIDELMKIPPDLEPL</sequence>
<dbReference type="Proteomes" id="UP000646659">
    <property type="component" value="Unassembled WGS sequence"/>
</dbReference>
<protein>
    <submittedName>
        <fullName evidence="1">TraB family protein</fullName>
    </submittedName>
</protein>
<name>A0A842YRB4_METTF</name>
<accession>A0A842YRB4</accession>
<dbReference type="EMBL" id="QKOF01000006">
    <property type="protein sequence ID" value="MBE2900215.1"/>
    <property type="molecule type" value="Genomic_DNA"/>
</dbReference>
<dbReference type="InterPro" id="IPR046345">
    <property type="entry name" value="TraB_PrgY-like"/>
</dbReference>
<dbReference type="PANTHER" id="PTHR21530:SF7">
    <property type="entry name" value="TRAB DOMAIN-CONTAINING PROTEIN"/>
    <property type="match status" value="1"/>
</dbReference>
<organism evidence="1 2">
    <name type="scientific">Methanothermobacter thermautotrophicus</name>
    <name type="common">Methanobacterium thermoformicicum</name>
    <dbReference type="NCBI Taxonomy" id="145262"/>
    <lineage>
        <taxon>Archaea</taxon>
        <taxon>Methanobacteriati</taxon>
        <taxon>Methanobacteriota</taxon>
        <taxon>Methanomada group</taxon>
        <taxon>Methanobacteria</taxon>
        <taxon>Methanobacteriales</taxon>
        <taxon>Methanobacteriaceae</taxon>
        <taxon>Methanothermobacter</taxon>
    </lineage>
</organism>
<evidence type="ECO:0000313" key="1">
    <source>
        <dbReference type="EMBL" id="MBE2900215.1"/>
    </source>
</evidence>
<dbReference type="Pfam" id="PF01963">
    <property type="entry name" value="TraB_PrgY_gumN"/>
    <property type="match status" value="1"/>
</dbReference>
<evidence type="ECO:0000313" key="2">
    <source>
        <dbReference type="Proteomes" id="UP000646659"/>
    </source>
</evidence>
<dbReference type="AlphaFoldDB" id="A0A842YRB4"/>
<proteinExistence type="predicted"/>
<dbReference type="CDD" id="cd14726">
    <property type="entry name" value="TraB_PrgY-like"/>
    <property type="match status" value="1"/>
</dbReference>
<dbReference type="OrthoDB" id="185689at2157"/>
<dbReference type="InterPro" id="IPR005230">
    <property type="entry name" value="TraB_bac"/>
</dbReference>
<dbReference type="NCBIfam" id="TIGR00261">
    <property type="entry name" value="traB"/>
    <property type="match status" value="1"/>
</dbReference>
<comment type="caution">
    <text evidence="1">The sequence shown here is derived from an EMBL/GenBank/DDBJ whole genome shotgun (WGS) entry which is preliminary data.</text>
</comment>
<dbReference type="InterPro" id="IPR002816">
    <property type="entry name" value="TraB/PrgY/GumN_fam"/>
</dbReference>
<dbReference type="PANTHER" id="PTHR21530">
    <property type="entry name" value="PHEROMONE SHUTDOWN PROTEIN"/>
    <property type="match status" value="1"/>
</dbReference>
<dbReference type="RefSeq" id="WP_192961993.1">
    <property type="nucleotide sequence ID" value="NZ_QKOF01000006.1"/>
</dbReference>
<gene>
    <name evidence="1" type="ORF">DNK57_05270</name>
</gene>